<dbReference type="KEGG" id="hcr:X271_00440"/>
<protein>
    <submittedName>
        <fullName evidence="4">Thioredoxin reductase</fullName>
        <ecNumber evidence="4">1.8.1.9</ecNumber>
    </submittedName>
</protein>
<evidence type="ECO:0000256" key="2">
    <source>
        <dbReference type="ARBA" id="ARBA00023002"/>
    </source>
</evidence>
<evidence type="ECO:0000313" key="5">
    <source>
        <dbReference type="Proteomes" id="UP000019450"/>
    </source>
</evidence>
<dbReference type="GO" id="GO:0004791">
    <property type="term" value="F:thioredoxin-disulfide reductase (NADPH) activity"/>
    <property type="evidence" value="ECO:0007669"/>
    <property type="project" value="UniProtKB-EC"/>
</dbReference>
<dbReference type="AlphaFoldDB" id="W8GSZ9"/>
<dbReference type="Gene3D" id="3.50.50.60">
    <property type="entry name" value="FAD/NAD(P)-binding domain"/>
    <property type="match status" value="2"/>
</dbReference>
<dbReference type="eggNOG" id="COG0492">
    <property type="taxonomic scope" value="Bacteria"/>
</dbReference>
<dbReference type="EC" id="1.8.1.9" evidence="4"/>
<dbReference type="RefSeq" id="WP_025208835.1">
    <property type="nucleotide sequence ID" value="NZ_CP006932.1"/>
</dbReference>
<dbReference type="EMBL" id="CP006932">
    <property type="protein sequence ID" value="AHK22545.1"/>
    <property type="molecule type" value="Genomic_DNA"/>
</dbReference>
<dbReference type="PRINTS" id="PR00469">
    <property type="entry name" value="PNDRDTASEII"/>
</dbReference>
<evidence type="ECO:0000256" key="1">
    <source>
        <dbReference type="ARBA" id="ARBA00022630"/>
    </source>
</evidence>
<organism evidence="4 5">
    <name type="scientific">Candidatus Hepatoplasma crinochetorum Av</name>
    <dbReference type="NCBI Taxonomy" id="1427984"/>
    <lineage>
        <taxon>Bacteria</taxon>
        <taxon>Bacillati</taxon>
        <taxon>Mycoplasmatota</taxon>
        <taxon>Mollicutes</taxon>
        <taxon>Candidatus Hepatoplasmataceae</taxon>
        <taxon>Candidatus Hepatoplasma</taxon>
    </lineage>
</organism>
<evidence type="ECO:0000259" key="3">
    <source>
        <dbReference type="Pfam" id="PF07992"/>
    </source>
</evidence>
<keyword evidence="5" id="KW-1185">Reference proteome</keyword>
<dbReference type="HOGENOM" id="CLU_031864_5_3_14"/>
<keyword evidence="1" id="KW-0285">Flavoprotein</keyword>
<reference evidence="4 5" key="1">
    <citation type="journal article" date="2014" name="Genome Biol. Evol.">
        <title>Phylogenomics of "Candidatus Hepatoplasma crinochetorum," a Lineage of Mollicutes Associated with Noninsect Arthropods.</title>
        <authorList>
            <person name="Leclercq S."/>
            <person name="Dittmer J."/>
            <person name="Bouchon D."/>
            <person name="Cordaux R."/>
        </authorList>
    </citation>
    <scope>NUCLEOTIDE SEQUENCE [LARGE SCALE GENOMIC DNA]</scope>
    <source>
        <strain evidence="4 5">Av</strain>
    </source>
</reference>
<sequence length="308" mass="33655">MEKIDLLIVGGGPAGLAAAIYGARANLKTIIIEKGAPGGKLLNTHKVDNYPGFKSLTGTELALKFIDHAESLGAKIENDEVIKINNISKKEKIVILKSDKKYQTKTIIFAMGMNPKKLPLEEYKTYFGKGISTCIVCDGDFYRNKDIAVIGGGTSASEESLFASKIVKNIYIINLFDKLDVVDSIKKNIEKAKNIHLKFNSELIKINGDGKKISSITIKNKLTNKIEEISVEGVFTYIGWIPASKFLQKSAILNKDNFITVDYKTGKIGIDGIFAAGDITNKEFHQVSGAISDGTNAALSAKKYIDRL</sequence>
<dbReference type="Proteomes" id="UP000019450">
    <property type="component" value="Chromosome"/>
</dbReference>
<evidence type="ECO:0000313" key="4">
    <source>
        <dbReference type="EMBL" id="AHK22545.1"/>
    </source>
</evidence>
<dbReference type="PRINTS" id="PR00368">
    <property type="entry name" value="FADPNR"/>
</dbReference>
<dbReference type="SUPFAM" id="SSF51905">
    <property type="entry name" value="FAD/NAD(P)-binding domain"/>
    <property type="match status" value="1"/>
</dbReference>
<name>W8GSZ9_9MOLU</name>
<dbReference type="PANTHER" id="PTHR48105">
    <property type="entry name" value="THIOREDOXIN REDUCTASE 1-RELATED-RELATED"/>
    <property type="match status" value="1"/>
</dbReference>
<gene>
    <name evidence="4" type="primary">trxB</name>
    <name evidence="4" type="ORF">X271_00440</name>
</gene>
<dbReference type="InterPro" id="IPR050097">
    <property type="entry name" value="Ferredoxin-NADP_redctase_2"/>
</dbReference>
<dbReference type="InterPro" id="IPR036188">
    <property type="entry name" value="FAD/NAD-bd_sf"/>
</dbReference>
<dbReference type="InterPro" id="IPR023753">
    <property type="entry name" value="FAD/NAD-binding_dom"/>
</dbReference>
<dbReference type="Pfam" id="PF07992">
    <property type="entry name" value="Pyr_redox_2"/>
    <property type="match status" value="1"/>
</dbReference>
<dbReference type="OrthoDB" id="9806179at2"/>
<proteinExistence type="predicted"/>
<feature type="domain" description="FAD/NAD(P)-binding" evidence="3">
    <location>
        <begin position="5"/>
        <end position="294"/>
    </location>
</feature>
<accession>W8GSZ9</accession>
<dbReference type="STRING" id="1427984.X271_00440"/>
<keyword evidence="2 4" id="KW-0560">Oxidoreductase</keyword>